<dbReference type="PANTHER" id="PTHR10587">
    <property type="entry name" value="GLYCOSYL TRANSFERASE-RELATED"/>
    <property type="match status" value="1"/>
</dbReference>
<keyword evidence="3" id="KW-1185">Reference proteome</keyword>
<evidence type="ECO:0000259" key="1">
    <source>
        <dbReference type="PROSITE" id="PS51677"/>
    </source>
</evidence>
<dbReference type="PANTHER" id="PTHR10587:SF137">
    <property type="entry name" value="4-DEOXY-4-FORMAMIDO-L-ARABINOSE-PHOSPHOUNDECAPRENOL DEFORMYLASE ARND-RELATED"/>
    <property type="match status" value="1"/>
</dbReference>
<dbReference type="AlphaFoldDB" id="A0A2K8U364"/>
<dbReference type="CDD" id="cd10917">
    <property type="entry name" value="CE4_NodB_like_6s_7s"/>
    <property type="match status" value="1"/>
</dbReference>
<dbReference type="RefSeq" id="WP_100917831.1">
    <property type="nucleotide sequence ID" value="NZ_CP020370.1"/>
</dbReference>
<name>A0A2K8U364_9GAMM</name>
<dbReference type="GO" id="GO:0005975">
    <property type="term" value="P:carbohydrate metabolic process"/>
    <property type="evidence" value="ECO:0007669"/>
    <property type="project" value="InterPro"/>
</dbReference>
<dbReference type="OrthoDB" id="276604at2"/>
<proteinExistence type="predicted"/>
<dbReference type="PROSITE" id="PS51677">
    <property type="entry name" value="NODB"/>
    <property type="match status" value="1"/>
</dbReference>
<reference evidence="2 3" key="1">
    <citation type="submission" date="2017-03" db="EMBL/GenBank/DDBJ databases">
        <title>Complete genome sequence of Candidatus 'Thiodictyon syntrophicum' sp. nov. strain Cad16T, a photolithoautotroph purple sulfur bacterium isolated from an alpine meromictic lake.</title>
        <authorList>
            <person name="Luedin S.M."/>
            <person name="Pothier J.F."/>
            <person name="Danza F."/>
            <person name="Storelli N."/>
            <person name="Wittwer M."/>
            <person name="Tonolla M."/>
        </authorList>
    </citation>
    <scope>NUCLEOTIDE SEQUENCE [LARGE SCALE GENOMIC DNA]</scope>
    <source>
        <strain evidence="2 3">Cad16T</strain>
    </source>
</reference>
<dbReference type="Pfam" id="PF01522">
    <property type="entry name" value="Polysacc_deac_1"/>
    <property type="match status" value="1"/>
</dbReference>
<feature type="domain" description="NodB homology" evidence="1">
    <location>
        <begin position="78"/>
        <end position="264"/>
    </location>
</feature>
<accession>A0A2K8U364</accession>
<dbReference type="GO" id="GO:0016810">
    <property type="term" value="F:hydrolase activity, acting on carbon-nitrogen (but not peptide) bonds"/>
    <property type="evidence" value="ECO:0007669"/>
    <property type="project" value="InterPro"/>
</dbReference>
<dbReference type="InterPro" id="IPR002509">
    <property type="entry name" value="NODB_dom"/>
</dbReference>
<gene>
    <name evidence="2" type="ORF">THSYN_02940</name>
</gene>
<dbReference type="KEGG" id="tsy:THSYN_02940"/>
<dbReference type="SUPFAM" id="SSF88713">
    <property type="entry name" value="Glycoside hydrolase/deacetylase"/>
    <property type="match status" value="1"/>
</dbReference>
<organism evidence="2 3">
    <name type="scientific">Candidatus Thiodictyon syntrophicum</name>
    <dbReference type="NCBI Taxonomy" id="1166950"/>
    <lineage>
        <taxon>Bacteria</taxon>
        <taxon>Pseudomonadati</taxon>
        <taxon>Pseudomonadota</taxon>
        <taxon>Gammaproteobacteria</taxon>
        <taxon>Chromatiales</taxon>
        <taxon>Chromatiaceae</taxon>
        <taxon>Thiodictyon</taxon>
    </lineage>
</organism>
<dbReference type="EMBL" id="CP020370">
    <property type="protein sequence ID" value="AUB80020.1"/>
    <property type="molecule type" value="Genomic_DNA"/>
</dbReference>
<dbReference type="InterPro" id="IPR050248">
    <property type="entry name" value="Polysacc_deacetylase_ArnD"/>
</dbReference>
<evidence type="ECO:0000313" key="2">
    <source>
        <dbReference type="EMBL" id="AUB80020.1"/>
    </source>
</evidence>
<sequence>MRVPPPPHARRRWRPTPLLQASVALHLGALGLLAIQPGWWPWAVGGVAANHLALTAVGLWPRSRALGPNWVRLPTAAGQIALTIDDGPDPEVTPAVLELLERFDARASFFCIGAKAARYPELCREIVRRGHAVENHGQHHYHQFALLGPRRMAREIAAGQDSLAAITGQRPSFFRPTAGLRSPFLEPILARHGLYLASWTRRGYDTRNRDGDDVVRRLTTGLAAGDILLLHDGNAARTAGGAPVILVALPRVLERAAAAGLTPITLRSALERPPL</sequence>
<evidence type="ECO:0000313" key="3">
    <source>
        <dbReference type="Proteomes" id="UP000232638"/>
    </source>
</evidence>
<dbReference type="InterPro" id="IPR011330">
    <property type="entry name" value="Glyco_hydro/deAcase_b/a-brl"/>
</dbReference>
<dbReference type="Proteomes" id="UP000232638">
    <property type="component" value="Chromosome"/>
</dbReference>
<dbReference type="Gene3D" id="3.20.20.370">
    <property type="entry name" value="Glycoside hydrolase/deacetylase"/>
    <property type="match status" value="1"/>
</dbReference>
<protein>
    <submittedName>
        <fullName evidence="2">Polysaccharide deacetylase family protein</fullName>
    </submittedName>
</protein>